<evidence type="ECO:0000313" key="1">
    <source>
        <dbReference type="EMBL" id="MBA4675661.1"/>
    </source>
</evidence>
<dbReference type="AlphaFoldDB" id="A0A7C9EPN9"/>
<dbReference type="EMBL" id="GISG01268470">
    <property type="protein sequence ID" value="MBA4675661.1"/>
    <property type="molecule type" value="Transcribed_RNA"/>
</dbReference>
<protein>
    <submittedName>
        <fullName evidence="1">Uncharacterized protein</fullName>
    </submittedName>
</protein>
<reference evidence="1" key="1">
    <citation type="journal article" date="2013" name="J. Plant Res.">
        <title>Effect of fungi and light on seed germination of three Opuntia species from semiarid lands of central Mexico.</title>
        <authorList>
            <person name="Delgado-Sanchez P."/>
            <person name="Jimenez-Bremont J.F."/>
            <person name="Guerrero-Gonzalez Mde L."/>
            <person name="Flores J."/>
        </authorList>
    </citation>
    <scope>NUCLEOTIDE SEQUENCE</scope>
    <source>
        <tissue evidence="1">Cladode</tissue>
    </source>
</reference>
<accession>A0A7C9EPN9</accession>
<sequence>MAAGFSPDSGTPFCTPGLASCMFTSVSAGAVSFGVSSVSILVSSFTLSFTTGTSISSSSKSVAESTATIPCKFNRTLTLSFARSPLADWKGPIVYVLILGGACNSVTSAYCRSTVSAPDRRIVTAFKQGIGLPFGITIVLC</sequence>
<name>A0A7C9EPN9_OPUST</name>
<organism evidence="1">
    <name type="scientific">Opuntia streptacantha</name>
    <name type="common">Prickly pear cactus</name>
    <name type="synonym">Opuntia cardona</name>
    <dbReference type="NCBI Taxonomy" id="393608"/>
    <lineage>
        <taxon>Eukaryota</taxon>
        <taxon>Viridiplantae</taxon>
        <taxon>Streptophyta</taxon>
        <taxon>Embryophyta</taxon>
        <taxon>Tracheophyta</taxon>
        <taxon>Spermatophyta</taxon>
        <taxon>Magnoliopsida</taxon>
        <taxon>eudicotyledons</taxon>
        <taxon>Gunneridae</taxon>
        <taxon>Pentapetalae</taxon>
        <taxon>Caryophyllales</taxon>
        <taxon>Cactineae</taxon>
        <taxon>Cactaceae</taxon>
        <taxon>Opuntioideae</taxon>
        <taxon>Opuntia</taxon>
    </lineage>
</organism>
<proteinExistence type="predicted"/>
<reference evidence="1" key="2">
    <citation type="submission" date="2020-07" db="EMBL/GenBank/DDBJ databases">
        <authorList>
            <person name="Vera ALvarez R."/>
            <person name="Arias-Moreno D.M."/>
            <person name="Jimenez-Jacinto V."/>
            <person name="Jimenez-Bremont J.F."/>
            <person name="Swaminathan K."/>
            <person name="Moose S.P."/>
            <person name="Guerrero-Gonzalez M.L."/>
            <person name="Marino-Ramirez L."/>
            <person name="Landsman D."/>
            <person name="Rodriguez-Kessler M."/>
            <person name="Delgado-Sanchez P."/>
        </authorList>
    </citation>
    <scope>NUCLEOTIDE SEQUENCE</scope>
    <source>
        <tissue evidence="1">Cladode</tissue>
    </source>
</reference>